<dbReference type="RefSeq" id="WP_013157525.1">
    <property type="nucleotide sequence ID" value="NC_014212.1"/>
</dbReference>
<dbReference type="STRING" id="526227.Mesil_1039"/>
<reference evidence="1 2" key="1">
    <citation type="journal article" date="2010" name="Stand. Genomic Sci.">
        <title>Complete genome sequence of Meiothermus silvanus type strain (VI-R2).</title>
        <authorList>
            <person name="Sikorski J."/>
            <person name="Tindall B.J."/>
            <person name="Lowry S."/>
            <person name="Lucas S."/>
            <person name="Nolan M."/>
            <person name="Copeland A."/>
            <person name="Glavina Del Rio T."/>
            <person name="Tice H."/>
            <person name="Cheng J.F."/>
            <person name="Han C."/>
            <person name="Pitluck S."/>
            <person name="Liolios K."/>
            <person name="Ivanova N."/>
            <person name="Mavromatis K."/>
            <person name="Mikhailova N."/>
            <person name="Pati A."/>
            <person name="Goodwin L."/>
            <person name="Chen A."/>
            <person name="Palaniappan K."/>
            <person name="Land M."/>
            <person name="Hauser L."/>
            <person name="Chang Y.J."/>
            <person name="Jeffries C.D."/>
            <person name="Rohde M."/>
            <person name="Goker M."/>
            <person name="Woyke T."/>
            <person name="Bristow J."/>
            <person name="Eisen J.A."/>
            <person name="Markowitz V."/>
            <person name="Hugenholtz P."/>
            <person name="Kyrpides N.C."/>
            <person name="Klenk H.P."/>
            <person name="Lapidus A."/>
        </authorList>
    </citation>
    <scope>NUCLEOTIDE SEQUENCE [LARGE SCALE GENOMIC DNA]</scope>
    <source>
        <strain evidence="2">ATCC 700542 / DSM 9946 / VI-R2</strain>
    </source>
</reference>
<name>D7BD26_ALLS1</name>
<dbReference type="AlphaFoldDB" id="D7BD26"/>
<dbReference type="Proteomes" id="UP000001916">
    <property type="component" value="Chromosome"/>
</dbReference>
<evidence type="ECO:0000313" key="2">
    <source>
        <dbReference type="Proteomes" id="UP000001916"/>
    </source>
</evidence>
<keyword evidence="2" id="KW-1185">Reference proteome</keyword>
<dbReference type="HOGENOM" id="CLU_1813525_0_0_0"/>
<protein>
    <submittedName>
        <fullName evidence="1">Uncharacterized protein</fullName>
    </submittedName>
</protein>
<accession>D7BD26</accession>
<dbReference type="eggNOG" id="COG4726">
    <property type="taxonomic scope" value="Bacteria"/>
</dbReference>
<evidence type="ECO:0000313" key="1">
    <source>
        <dbReference type="EMBL" id="ADH62944.1"/>
    </source>
</evidence>
<dbReference type="KEGG" id="msv:Mesil_1039"/>
<gene>
    <name evidence="1" type="ordered locus">Mesil_1039</name>
</gene>
<proteinExistence type="predicted"/>
<dbReference type="EMBL" id="CP002042">
    <property type="protein sequence ID" value="ADH62944.1"/>
    <property type="molecule type" value="Genomic_DNA"/>
</dbReference>
<organism evidence="1 2">
    <name type="scientific">Allomeiothermus silvanus (strain ATCC 700542 / DSM 9946 / NBRC 106475 / NCIMB 13440 / VI-R2)</name>
    <name type="common">Thermus silvanus</name>
    <dbReference type="NCBI Taxonomy" id="526227"/>
    <lineage>
        <taxon>Bacteria</taxon>
        <taxon>Thermotogati</taxon>
        <taxon>Deinococcota</taxon>
        <taxon>Deinococci</taxon>
        <taxon>Thermales</taxon>
        <taxon>Thermaceae</taxon>
        <taxon>Allomeiothermus</taxon>
    </lineage>
</organism>
<sequence length="142" mass="15122">MTPLVERQNASLVVEKLDSSDTLGGNLDLDGSLLPDAAGGNAYFPNHVLAVIAEGDTYQRGQYVMAPVYSGGTFRIVKDNVLLGSVISNMFCTTSAGNQASCNAGQKSEVVYINTAGNVPAALRPIQYRGSATFKLLSYERR</sequence>